<evidence type="ECO:0000256" key="4">
    <source>
        <dbReference type="ARBA" id="ARBA00022692"/>
    </source>
</evidence>
<evidence type="ECO:0000256" key="8">
    <source>
        <dbReference type="SAM" id="Phobius"/>
    </source>
</evidence>
<dbReference type="Pfam" id="PF04647">
    <property type="entry name" value="AgrB"/>
    <property type="match status" value="1"/>
</dbReference>
<gene>
    <name evidence="9" type="ORF">JYB65_01040</name>
</gene>
<feature type="transmembrane region" description="Helical" evidence="8">
    <location>
        <begin position="162"/>
        <end position="181"/>
    </location>
</feature>
<feature type="transmembrane region" description="Helical" evidence="8">
    <location>
        <begin position="136"/>
        <end position="156"/>
    </location>
</feature>
<dbReference type="RefSeq" id="WP_206580726.1">
    <property type="nucleotide sequence ID" value="NZ_JAFJZZ010000001.1"/>
</dbReference>
<dbReference type="EMBL" id="JAFJZZ010000001">
    <property type="protein sequence ID" value="MBN7771947.1"/>
    <property type="molecule type" value="Genomic_DNA"/>
</dbReference>
<evidence type="ECO:0000313" key="10">
    <source>
        <dbReference type="Proteomes" id="UP000664545"/>
    </source>
</evidence>
<sequence length="195" mass="22063">MKSISEAYISKLQEENIANGLDIVKIRYALAVLKDELIKTILLICIFALLGQLKPFLMVMLLILPIRLSTGGIHFQRNIPCFLFSLGYFLVAVCLLPLLKVELTFLYSVLGLSILTIAVCPLAPSEKRPIISRKKYLQNKYFSLIYLVIFTFILLSSIENQAIIGMCIWALALHATELLFIRVHKRKGGLTCFKN</sequence>
<dbReference type="AlphaFoldDB" id="A0A939D671"/>
<keyword evidence="2" id="KW-0673">Quorum sensing</keyword>
<evidence type="ECO:0000256" key="1">
    <source>
        <dbReference type="ARBA" id="ARBA00022475"/>
    </source>
</evidence>
<keyword evidence="4 8" id="KW-0812">Transmembrane</keyword>
<dbReference type="GO" id="GO:0009372">
    <property type="term" value="P:quorum sensing"/>
    <property type="evidence" value="ECO:0007669"/>
    <property type="project" value="UniProtKB-KW"/>
</dbReference>
<reference evidence="9" key="1">
    <citation type="submission" date="2021-02" db="EMBL/GenBank/DDBJ databases">
        <title>Abyssanaerobacter marinus gen.nov., sp., nov, anaerobic bacterium isolated from the Onnuri vent field of Indian Ocean and suggestion of Mogibacteriaceae fam. nov., and proposal of reclassification of ambiguous this family's genus member.</title>
        <authorList>
            <person name="Kim Y.J."/>
            <person name="Yang J.-A."/>
        </authorList>
    </citation>
    <scope>NUCLEOTIDE SEQUENCE</scope>
    <source>
        <strain evidence="9">DSM 2634</strain>
    </source>
</reference>
<protein>
    <submittedName>
        <fullName evidence="9">Accessory gene regulator B family protein</fullName>
    </submittedName>
</protein>
<keyword evidence="7 8" id="KW-0472">Membrane</keyword>
<keyword evidence="1" id="KW-1003">Cell membrane</keyword>
<dbReference type="InterPro" id="IPR006741">
    <property type="entry name" value="AgrB"/>
</dbReference>
<evidence type="ECO:0000256" key="5">
    <source>
        <dbReference type="ARBA" id="ARBA00022801"/>
    </source>
</evidence>
<dbReference type="Proteomes" id="UP000664545">
    <property type="component" value="Unassembled WGS sequence"/>
</dbReference>
<proteinExistence type="predicted"/>
<evidence type="ECO:0000256" key="2">
    <source>
        <dbReference type="ARBA" id="ARBA00022654"/>
    </source>
</evidence>
<evidence type="ECO:0000256" key="6">
    <source>
        <dbReference type="ARBA" id="ARBA00022989"/>
    </source>
</evidence>
<evidence type="ECO:0000256" key="7">
    <source>
        <dbReference type="ARBA" id="ARBA00023136"/>
    </source>
</evidence>
<feature type="transmembrane region" description="Helical" evidence="8">
    <location>
        <begin position="105"/>
        <end position="124"/>
    </location>
</feature>
<evidence type="ECO:0000313" key="9">
    <source>
        <dbReference type="EMBL" id="MBN7771947.1"/>
    </source>
</evidence>
<dbReference type="GO" id="GO:0006508">
    <property type="term" value="P:proteolysis"/>
    <property type="evidence" value="ECO:0007669"/>
    <property type="project" value="UniProtKB-KW"/>
</dbReference>
<dbReference type="SMART" id="SM00793">
    <property type="entry name" value="AgrB"/>
    <property type="match status" value="1"/>
</dbReference>
<keyword evidence="5" id="KW-0378">Hydrolase</keyword>
<feature type="transmembrane region" description="Helical" evidence="8">
    <location>
        <begin position="41"/>
        <end position="66"/>
    </location>
</feature>
<keyword evidence="6 8" id="KW-1133">Transmembrane helix</keyword>
<evidence type="ECO:0000256" key="3">
    <source>
        <dbReference type="ARBA" id="ARBA00022670"/>
    </source>
</evidence>
<dbReference type="GO" id="GO:0016020">
    <property type="term" value="C:membrane"/>
    <property type="evidence" value="ECO:0007669"/>
    <property type="project" value="InterPro"/>
</dbReference>
<feature type="transmembrane region" description="Helical" evidence="8">
    <location>
        <begin position="78"/>
        <end position="99"/>
    </location>
</feature>
<name>A0A939D671_CLOAM</name>
<organism evidence="9 10">
    <name type="scientific">Clostridium aminobutyricum</name>
    <dbReference type="NCBI Taxonomy" id="33953"/>
    <lineage>
        <taxon>Bacteria</taxon>
        <taxon>Bacillati</taxon>
        <taxon>Bacillota</taxon>
        <taxon>Clostridia</taxon>
        <taxon>Eubacteriales</taxon>
        <taxon>Clostridiaceae</taxon>
        <taxon>Clostridium</taxon>
    </lineage>
</organism>
<keyword evidence="3" id="KW-0645">Protease</keyword>
<keyword evidence="10" id="KW-1185">Reference proteome</keyword>
<comment type="caution">
    <text evidence="9">The sequence shown here is derived from an EMBL/GenBank/DDBJ whole genome shotgun (WGS) entry which is preliminary data.</text>
</comment>
<accession>A0A939D671</accession>
<dbReference type="GO" id="GO:0008233">
    <property type="term" value="F:peptidase activity"/>
    <property type="evidence" value="ECO:0007669"/>
    <property type="project" value="UniProtKB-KW"/>
</dbReference>